<evidence type="ECO:0000313" key="2">
    <source>
        <dbReference type="EMBL" id="DAD26718.1"/>
    </source>
</evidence>
<name>A0A822YAY8_NELNU</name>
<evidence type="ECO:0000313" key="3">
    <source>
        <dbReference type="Proteomes" id="UP000607653"/>
    </source>
</evidence>
<protein>
    <submittedName>
        <fullName evidence="2">Uncharacterized protein</fullName>
    </submittedName>
</protein>
<keyword evidence="3" id="KW-1185">Reference proteome</keyword>
<reference evidence="2 3" key="1">
    <citation type="journal article" date="2020" name="Mol. Biol. Evol.">
        <title>Distinct Expression and Methylation Patterns for Genes with Different Fates following a Single Whole-Genome Duplication in Flowering Plants.</title>
        <authorList>
            <person name="Shi T."/>
            <person name="Rahmani R.S."/>
            <person name="Gugger P.F."/>
            <person name="Wang M."/>
            <person name="Li H."/>
            <person name="Zhang Y."/>
            <person name="Li Z."/>
            <person name="Wang Q."/>
            <person name="Van de Peer Y."/>
            <person name="Marchal K."/>
            <person name="Chen J."/>
        </authorList>
    </citation>
    <scope>NUCLEOTIDE SEQUENCE [LARGE SCALE GENOMIC DNA]</scope>
    <source>
        <tissue evidence="2">Leaf</tissue>
    </source>
</reference>
<gene>
    <name evidence="2" type="ORF">HUJ06_028186</name>
</gene>
<comment type="caution">
    <text evidence="2">The sequence shown here is derived from an EMBL/GenBank/DDBJ whole genome shotgun (WGS) entry which is preliminary data.</text>
</comment>
<feature type="region of interest" description="Disordered" evidence="1">
    <location>
        <begin position="1"/>
        <end position="24"/>
    </location>
</feature>
<accession>A0A822YAY8</accession>
<dbReference type="EMBL" id="DUZY01000002">
    <property type="protein sequence ID" value="DAD26718.1"/>
    <property type="molecule type" value="Genomic_DNA"/>
</dbReference>
<dbReference type="AlphaFoldDB" id="A0A822YAY8"/>
<proteinExistence type="predicted"/>
<evidence type="ECO:0000256" key="1">
    <source>
        <dbReference type="SAM" id="MobiDB-lite"/>
    </source>
</evidence>
<sequence>MDESREQKREGDRGQKLQKKVKRDREIEYAVDETMALLRS</sequence>
<feature type="compositionally biased region" description="Basic and acidic residues" evidence="1">
    <location>
        <begin position="1"/>
        <end position="15"/>
    </location>
</feature>
<dbReference type="Proteomes" id="UP000607653">
    <property type="component" value="Unassembled WGS sequence"/>
</dbReference>
<organism evidence="2 3">
    <name type="scientific">Nelumbo nucifera</name>
    <name type="common">Sacred lotus</name>
    <dbReference type="NCBI Taxonomy" id="4432"/>
    <lineage>
        <taxon>Eukaryota</taxon>
        <taxon>Viridiplantae</taxon>
        <taxon>Streptophyta</taxon>
        <taxon>Embryophyta</taxon>
        <taxon>Tracheophyta</taxon>
        <taxon>Spermatophyta</taxon>
        <taxon>Magnoliopsida</taxon>
        <taxon>Proteales</taxon>
        <taxon>Nelumbonaceae</taxon>
        <taxon>Nelumbo</taxon>
    </lineage>
</organism>